<dbReference type="PROSITE" id="PS50109">
    <property type="entry name" value="HIS_KIN"/>
    <property type="match status" value="1"/>
</dbReference>
<dbReference type="GO" id="GO:0005886">
    <property type="term" value="C:plasma membrane"/>
    <property type="evidence" value="ECO:0007669"/>
    <property type="project" value="TreeGrafter"/>
</dbReference>
<dbReference type="HOGENOM" id="CLU_000445_89_3_9"/>
<gene>
    <name evidence="10" type="ORF">RUMLAC_01442</name>
</gene>
<evidence type="ECO:0000256" key="3">
    <source>
        <dbReference type="ARBA" id="ARBA00012438"/>
    </source>
</evidence>
<dbReference type="SUPFAM" id="SSF47384">
    <property type="entry name" value="Homodimeric domain of signal transducing histidine kinase"/>
    <property type="match status" value="1"/>
</dbReference>
<feature type="domain" description="Histidine kinase" evidence="9">
    <location>
        <begin position="94"/>
        <end position="302"/>
    </location>
</feature>
<dbReference type="InterPro" id="IPR036890">
    <property type="entry name" value="HATPase_C_sf"/>
</dbReference>
<dbReference type="eggNOG" id="COG2205">
    <property type="taxonomic scope" value="Bacteria"/>
</dbReference>
<dbReference type="SUPFAM" id="SSF55874">
    <property type="entry name" value="ATPase domain of HSP90 chaperone/DNA topoisomerase II/histidine kinase"/>
    <property type="match status" value="1"/>
</dbReference>
<dbReference type="GO" id="GO:0004721">
    <property type="term" value="F:phosphoprotein phosphatase activity"/>
    <property type="evidence" value="ECO:0007669"/>
    <property type="project" value="TreeGrafter"/>
</dbReference>
<evidence type="ECO:0000256" key="2">
    <source>
        <dbReference type="ARBA" id="ARBA00004370"/>
    </source>
</evidence>
<dbReference type="CDD" id="cd00082">
    <property type="entry name" value="HisKA"/>
    <property type="match status" value="1"/>
</dbReference>
<evidence type="ECO:0000256" key="6">
    <source>
        <dbReference type="ARBA" id="ARBA00022777"/>
    </source>
</evidence>
<dbReference type="CDD" id="cd00075">
    <property type="entry name" value="HATPase"/>
    <property type="match status" value="1"/>
</dbReference>
<evidence type="ECO:0000313" key="10">
    <source>
        <dbReference type="EMBL" id="EDY32840.1"/>
    </source>
</evidence>
<evidence type="ECO:0000313" key="11">
    <source>
        <dbReference type="Proteomes" id="UP000003254"/>
    </source>
</evidence>
<dbReference type="Proteomes" id="UP000003254">
    <property type="component" value="Unassembled WGS sequence"/>
</dbReference>
<accession>B5CPP8</accession>
<organism evidence="10 11">
    <name type="scientific">[Ruminococcus] lactaris ATCC 29176</name>
    <dbReference type="NCBI Taxonomy" id="471875"/>
    <lineage>
        <taxon>Bacteria</taxon>
        <taxon>Bacillati</taxon>
        <taxon>Bacillota</taxon>
        <taxon>Clostridia</taxon>
        <taxon>Lachnospirales</taxon>
        <taxon>Lachnospiraceae</taxon>
        <taxon>Mediterraneibacter</taxon>
    </lineage>
</organism>
<keyword evidence="8" id="KW-0812">Transmembrane</keyword>
<keyword evidence="11" id="KW-1185">Reference proteome</keyword>
<evidence type="ECO:0000256" key="5">
    <source>
        <dbReference type="ARBA" id="ARBA00022679"/>
    </source>
</evidence>
<sequence length="302" mass="34479">MEKMSNIEWILIIITIFLVILLFRYIQLKKQIRNLADQVNELNSGNSQQMLDISLIDKDLERLAGILNQYNIRQRQAVAGVLRNEEYLKESVANISHDLRTPLTVILGHLQLLQKENLESSQAQRVKVIFSKAEKMKELVETFYDLSILEEQQTVPEKEKFNISNMLINLITENAVALEKENILPEINLPDYSIYVYSDKNMVERILQNLLTNAIKYSVGTIKITLMEKENNNIIFTIENPMSDSSEIDCNRLFDRFYTGDKSRHNGSTGLGLAVVKTLVAILGGNIVAKVHANSLIITLEL</sequence>
<evidence type="ECO:0000256" key="8">
    <source>
        <dbReference type="SAM" id="Phobius"/>
    </source>
</evidence>
<dbReference type="PANTHER" id="PTHR45453">
    <property type="entry name" value="PHOSPHATE REGULON SENSOR PROTEIN PHOR"/>
    <property type="match status" value="1"/>
</dbReference>
<dbReference type="InterPro" id="IPR003661">
    <property type="entry name" value="HisK_dim/P_dom"/>
</dbReference>
<keyword evidence="6" id="KW-0418">Kinase</keyword>
<dbReference type="SMART" id="SM00387">
    <property type="entry name" value="HATPase_c"/>
    <property type="match status" value="1"/>
</dbReference>
<dbReference type="InterPro" id="IPR003594">
    <property type="entry name" value="HATPase_dom"/>
</dbReference>
<dbReference type="InterPro" id="IPR036097">
    <property type="entry name" value="HisK_dim/P_sf"/>
</dbReference>
<keyword evidence="8" id="KW-0472">Membrane</keyword>
<dbReference type="EC" id="2.7.13.3" evidence="3"/>
<dbReference type="InterPro" id="IPR008358">
    <property type="entry name" value="Sig_transdc_His_kin/Pase_MprB"/>
</dbReference>
<dbReference type="SMART" id="SM00388">
    <property type="entry name" value="HisKA"/>
    <property type="match status" value="1"/>
</dbReference>
<name>B5CPP8_9FIRM</name>
<dbReference type="Pfam" id="PF02518">
    <property type="entry name" value="HATPase_c"/>
    <property type="match status" value="1"/>
</dbReference>
<keyword evidence="7" id="KW-0902">Two-component regulatory system</keyword>
<keyword evidence="4" id="KW-0597">Phosphoprotein</keyword>
<dbReference type="Pfam" id="PF00512">
    <property type="entry name" value="HisKA"/>
    <property type="match status" value="1"/>
</dbReference>
<keyword evidence="8" id="KW-1133">Transmembrane helix</keyword>
<dbReference type="PRINTS" id="PR01780">
    <property type="entry name" value="LANTIREGPROT"/>
</dbReference>
<reference evidence="10 11" key="1">
    <citation type="submission" date="2008-08" db="EMBL/GenBank/DDBJ databases">
        <title>Draft genome sequence of Ruminococcus lactaris ATCC 29176.</title>
        <authorList>
            <person name="Sudarsanam P."/>
            <person name="Ley R."/>
            <person name="Guruge J."/>
            <person name="Turnbaugh P.J."/>
            <person name="Mahowald M."/>
            <person name="Liep D."/>
            <person name="Gordon J."/>
        </authorList>
    </citation>
    <scope>NUCLEOTIDE SEQUENCE [LARGE SCALE GENOMIC DNA]</scope>
    <source>
        <strain evidence="10 11">ATCC 29176</strain>
    </source>
</reference>
<dbReference type="GO" id="GO:0016036">
    <property type="term" value="P:cellular response to phosphate starvation"/>
    <property type="evidence" value="ECO:0007669"/>
    <property type="project" value="TreeGrafter"/>
</dbReference>
<dbReference type="Gene3D" id="3.30.565.10">
    <property type="entry name" value="Histidine kinase-like ATPase, C-terminal domain"/>
    <property type="match status" value="1"/>
</dbReference>
<keyword evidence="5" id="KW-0808">Transferase</keyword>
<dbReference type="InterPro" id="IPR050351">
    <property type="entry name" value="BphY/WalK/GraS-like"/>
</dbReference>
<dbReference type="GO" id="GO:0000155">
    <property type="term" value="F:phosphorelay sensor kinase activity"/>
    <property type="evidence" value="ECO:0007669"/>
    <property type="project" value="InterPro"/>
</dbReference>
<dbReference type="EMBL" id="ABOU02000033">
    <property type="protein sequence ID" value="EDY32840.1"/>
    <property type="molecule type" value="Genomic_DNA"/>
</dbReference>
<dbReference type="AlphaFoldDB" id="B5CPP8"/>
<evidence type="ECO:0000256" key="4">
    <source>
        <dbReference type="ARBA" id="ARBA00022553"/>
    </source>
</evidence>
<comment type="catalytic activity">
    <reaction evidence="1">
        <text>ATP + protein L-histidine = ADP + protein N-phospho-L-histidine.</text>
        <dbReference type="EC" id="2.7.13.3"/>
    </reaction>
</comment>
<evidence type="ECO:0000256" key="7">
    <source>
        <dbReference type="ARBA" id="ARBA00023012"/>
    </source>
</evidence>
<dbReference type="Gene3D" id="1.10.287.130">
    <property type="match status" value="1"/>
</dbReference>
<comment type="caution">
    <text evidence="10">The sequence shown here is derived from an EMBL/GenBank/DDBJ whole genome shotgun (WGS) entry which is preliminary data.</text>
</comment>
<dbReference type="PANTHER" id="PTHR45453:SF1">
    <property type="entry name" value="PHOSPHATE REGULON SENSOR PROTEIN PHOR"/>
    <property type="match status" value="1"/>
</dbReference>
<proteinExistence type="predicted"/>
<reference evidence="10 11" key="2">
    <citation type="submission" date="2008-08" db="EMBL/GenBank/DDBJ databases">
        <authorList>
            <person name="Fulton L."/>
            <person name="Clifton S."/>
            <person name="Fulton B."/>
            <person name="Xu J."/>
            <person name="Minx P."/>
            <person name="Pepin K.H."/>
            <person name="Johnson M."/>
            <person name="Bhonagiri V."/>
            <person name="Nash W.E."/>
            <person name="Mardis E.R."/>
            <person name="Wilson R.K."/>
        </authorList>
    </citation>
    <scope>NUCLEOTIDE SEQUENCE [LARGE SCALE GENOMIC DNA]</scope>
    <source>
        <strain evidence="10 11">ATCC 29176</strain>
    </source>
</reference>
<feature type="transmembrane region" description="Helical" evidence="8">
    <location>
        <begin position="6"/>
        <end position="26"/>
    </location>
</feature>
<evidence type="ECO:0000259" key="9">
    <source>
        <dbReference type="PROSITE" id="PS50109"/>
    </source>
</evidence>
<dbReference type="InterPro" id="IPR005467">
    <property type="entry name" value="His_kinase_dom"/>
</dbReference>
<evidence type="ECO:0000256" key="1">
    <source>
        <dbReference type="ARBA" id="ARBA00000085"/>
    </source>
</evidence>
<protein>
    <recommendedName>
        <fullName evidence="3">histidine kinase</fullName>
        <ecNumber evidence="3">2.7.13.3</ecNumber>
    </recommendedName>
</protein>
<comment type="subcellular location">
    <subcellularLocation>
        <location evidence="2">Membrane</location>
    </subcellularLocation>
</comment>